<dbReference type="PANTHER" id="PTHR43409:SF7">
    <property type="entry name" value="BLL1977 PROTEIN"/>
    <property type="match status" value="1"/>
</dbReference>
<comment type="cofactor">
    <cofactor evidence="1">
        <name>[4Fe-4S] cluster</name>
        <dbReference type="ChEBI" id="CHEBI:49883"/>
    </cofactor>
</comment>
<dbReference type="GO" id="GO:0003824">
    <property type="term" value="F:catalytic activity"/>
    <property type="evidence" value="ECO:0007669"/>
    <property type="project" value="InterPro"/>
</dbReference>
<evidence type="ECO:0000256" key="2">
    <source>
        <dbReference type="ARBA" id="ARBA00022603"/>
    </source>
</evidence>
<feature type="domain" description="B12-binding" evidence="8">
    <location>
        <begin position="8"/>
        <end position="141"/>
    </location>
</feature>
<dbReference type="GO" id="GO:0051536">
    <property type="term" value="F:iron-sulfur cluster binding"/>
    <property type="evidence" value="ECO:0007669"/>
    <property type="project" value="UniProtKB-KW"/>
</dbReference>
<reference evidence="10 11" key="1">
    <citation type="journal article" date="2015" name="Proc. Natl. Acad. Sci. U.S.A.">
        <title>Expanded metabolic versatility of ubiquitous nitrite-oxidizing bacteria from the genus Nitrospira.</title>
        <authorList>
            <person name="Koch H."/>
            <person name="Lucker S."/>
            <person name="Albertsen M."/>
            <person name="Kitzinger K."/>
            <person name="Herbold C."/>
            <person name="Spieck E."/>
            <person name="Nielsen P.H."/>
            <person name="Wagner M."/>
            <person name="Daims H."/>
        </authorList>
    </citation>
    <scope>NUCLEOTIDE SEQUENCE [LARGE SCALE GENOMIC DNA]</scope>
    <source>
        <strain evidence="10 11">NSP M-1</strain>
    </source>
</reference>
<dbReference type="RefSeq" id="WP_053381897.1">
    <property type="nucleotide sequence ID" value="NZ_CP011801.1"/>
</dbReference>
<dbReference type="EMBL" id="CP011801">
    <property type="protein sequence ID" value="ALA61203.1"/>
    <property type="molecule type" value="Genomic_DNA"/>
</dbReference>
<evidence type="ECO:0000259" key="8">
    <source>
        <dbReference type="PROSITE" id="PS51332"/>
    </source>
</evidence>
<dbReference type="Gene3D" id="3.40.50.280">
    <property type="entry name" value="Cobalamin-binding domain"/>
    <property type="match status" value="1"/>
</dbReference>
<keyword evidence="6" id="KW-0408">Iron</keyword>
<keyword evidence="3" id="KW-0808">Transferase</keyword>
<dbReference type="GO" id="GO:0031419">
    <property type="term" value="F:cobalamin binding"/>
    <property type="evidence" value="ECO:0007669"/>
    <property type="project" value="InterPro"/>
</dbReference>
<dbReference type="SFLD" id="SFLDF00565">
    <property type="entry name" value="hopanoid_C3-methyltransferase"/>
    <property type="match status" value="1"/>
</dbReference>
<dbReference type="OrthoDB" id="9801424at2"/>
<dbReference type="SFLD" id="SFLDG01123">
    <property type="entry name" value="methyltransferase_(Class_B)"/>
    <property type="match status" value="1"/>
</dbReference>
<dbReference type="SFLD" id="SFLDG01082">
    <property type="entry name" value="B12-binding_domain_containing"/>
    <property type="match status" value="1"/>
</dbReference>
<dbReference type="InterPro" id="IPR006158">
    <property type="entry name" value="Cobalamin-bd"/>
</dbReference>
<dbReference type="KEGG" id="nmv:NITMOv2_4835"/>
<evidence type="ECO:0000256" key="4">
    <source>
        <dbReference type="ARBA" id="ARBA00022691"/>
    </source>
</evidence>
<dbReference type="PANTHER" id="PTHR43409">
    <property type="entry name" value="ANAEROBIC MAGNESIUM-PROTOPORPHYRIN IX MONOMETHYL ESTER CYCLASE-RELATED"/>
    <property type="match status" value="1"/>
</dbReference>
<feature type="domain" description="Radical SAM core" evidence="9">
    <location>
        <begin position="182"/>
        <end position="395"/>
    </location>
</feature>
<dbReference type="CDD" id="cd02068">
    <property type="entry name" value="radical_SAM_B12_BD"/>
    <property type="match status" value="1"/>
</dbReference>
<dbReference type="AlphaFoldDB" id="A0A0K2GJS1"/>
<keyword evidence="4" id="KW-0949">S-adenosyl-L-methionine</keyword>
<dbReference type="SUPFAM" id="SSF102114">
    <property type="entry name" value="Radical SAM enzymes"/>
    <property type="match status" value="1"/>
</dbReference>
<dbReference type="Gene3D" id="3.20.20.70">
    <property type="entry name" value="Aldolase class I"/>
    <property type="match status" value="1"/>
</dbReference>
<dbReference type="Proteomes" id="UP000069205">
    <property type="component" value="Chromosome"/>
</dbReference>
<evidence type="ECO:0000313" key="10">
    <source>
        <dbReference type="EMBL" id="ALA61203.1"/>
    </source>
</evidence>
<keyword evidence="11" id="KW-1185">Reference proteome</keyword>
<dbReference type="InterPro" id="IPR027564">
    <property type="entry name" value="HpnR_B12_rSAM"/>
</dbReference>
<keyword evidence="2" id="KW-0489">Methyltransferase</keyword>
<dbReference type="InterPro" id="IPR034466">
    <property type="entry name" value="Methyltransferase_Class_B"/>
</dbReference>
<dbReference type="InterPro" id="IPR058240">
    <property type="entry name" value="rSAM_sf"/>
</dbReference>
<dbReference type="InterPro" id="IPR007197">
    <property type="entry name" value="rSAM"/>
</dbReference>
<evidence type="ECO:0000259" key="9">
    <source>
        <dbReference type="PROSITE" id="PS51918"/>
    </source>
</evidence>
<dbReference type="InterPro" id="IPR036724">
    <property type="entry name" value="Cobalamin-bd_sf"/>
</dbReference>
<evidence type="ECO:0000256" key="5">
    <source>
        <dbReference type="ARBA" id="ARBA00022723"/>
    </source>
</evidence>
<dbReference type="PROSITE" id="PS51332">
    <property type="entry name" value="B12_BINDING"/>
    <property type="match status" value="1"/>
</dbReference>
<evidence type="ECO:0000256" key="1">
    <source>
        <dbReference type="ARBA" id="ARBA00001966"/>
    </source>
</evidence>
<dbReference type="PATRIC" id="fig|42253.5.peg.4768"/>
<dbReference type="SFLD" id="SFLDS00029">
    <property type="entry name" value="Radical_SAM"/>
    <property type="match status" value="1"/>
</dbReference>
<dbReference type="GO" id="GO:0046872">
    <property type="term" value="F:metal ion binding"/>
    <property type="evidence" value="ECO:0007669"/>
    <property type="project" value="UniProtKB-KW"/>
</dbReference>
<name>A0A0K2GJS1_NITMO</name>
<dbReference type="PROSITE" id="PS51918">
    <property type="entry name" value="RADICAL_SAM"/>
    <property type="match status" value="1"/>
</dbReference>
<proteinExistence type="predicted"/>
<dbReference type="SMART" id="SM00729">
    <property type="entry name" value="Elp3"/>
    <property type="match status" value="1"/>
</dbReference>
<dbReference type="InterPro" id="IPR013785">
    <property type="entry name" value="Aldolase_TIM"/>
</dbReference>
<dbReference type="Pfam" id="PF04055">
    <property type="entry name" value="Radical_SAM"/>
    <property type="match status" value="1"/>
</dbReference>
<dbReference type="NCBIfam" id="TIGR04367">
    <property type="entry name" value="HpnR_B12_rSAM"/>
    <property type="match status" value="1"/>
</dbReference>
<gene>
    <name evidence="10" type="ORF">NITMOv2_4835</name>
</gene>
<dbReference type="InterPro" id="IPR051198">
    <property type="entry name" value="BchE-like"/>
</dbReference>
<dbReference type="Pfam" id="PF02310">
    <property type="entry name" value="B12-binding"/>
    <property type="match status" value="1"/>
</dbReference>
<dbReference type="InterPro" id="IPR006638">
    <property type="entry name" value="Elp3/MiaA/NifB-like_rSAM"/>
</dbReference>
<evidence type="ECO:0000256" key="6">
    <source>
        <dbReference type="ARBA" id="ARBA00023004"/>
    </source>
</evidence>
<sequence length="514" mass="57999">MKVLAVHPGPLMYTKIYLRLEPLGLELVAEAARRAGHDVRLLDLQVEGHRDYLRMIHEWDPDVVLLSCNYLANVPELVDLAKVTKSRHPDTFIAVGGHSASFVAKEFLDHGEGAIDCVLKGEGEASIAALLRAVEADRASVHRVPGAATAAGEGPPAQTVHSLDDLRPARDLLRHRRKYFIGVLDPCASIEFARGCPWDCSFCSAWTFYGRSYRVVTPEKAVEDLQRTTEPGIFIVDDVAFIQAQHGMAIGDAIARKGIKKEYYLETRGDVLLRNKEVFQFWKKLGLQYMFLGVEAIDEAGLKMHRKRISLGRNFEALKYARSMGITVAINLIADPSWDRQRFEVVRQWCLEIPEIVNISVNTPYPGTESWHTETRPFQTRDYRLYDIQHAVLPTTLPLPEFYAELVKTQQILNKKHLGWTALKSTAKIAAGHLLRGQTNFVKMLWKFNSVYNPALQMADHRRPVVYEMTLPPRHNGKVKGKELFILPAKGRHSRAIDDATEQFVDASRMGTAV</sequence>
<accession>A0A0K2GJS1</accession>
<evidence type="ECO:0000313" key="11">
    <source>
        <dbReference type="Proteomes" id="UP000069205"/>
    </source>
</evidence>
<evidence type="ECO:0000256" key="3">
    <source>
        <dbReference type="ARBA" id="ARBA00022679"/>
    </source>
</evidence>
<organism evidence="10 11">
    <name type="scientific">Nitrospira moscoviensis</name>
    <dbReference type="NCBI Taxonomy" id="42253"/>
    <lineage>
        <taxon>Bacteria</taxon>
        <taxon>Pseudomonadati</taxon>
        <taxon>Nitrospirota</taxon>
        <taxon>Nitrospiria</taxon>
        <taxon>Nitrospirales</taxon>
        <taxon>Nitrospiraceae</taxon>
        <taxon>Nitrospira</taxon>
    </lineage>
</organism>
<dbReference type="CDD" id="cd01335">
    <property type="entry name" value="Radical_SAM"/>
    <property type="match status" value="1"/>
</dbReference>
<dbReference type="SUPFAM" id="SSF52242">
    <property type="entry name" value="Cobalamin (vitamin B12)-binding domain"/>
    <property type="match status" value="1"/>
</dbReference>
<dbReference type="GO" id="GO:0005829">
    <property type="term" value="C:cytosol"/>
    <property type="evidence" value="ECO:0007669"/>
    <property type="project" value="TreeGrafter"/>
</dbReference>
<protein>
    <submittedName>
        <fullName evidence="10">Cobalamin B12-binding/Radical SAM family protein</fullName>
    </submittedName>
</protein>
<evidence type="ECO:0000256" key="7">
    <source>
        <dbReference type="ARBA" id="ARBA00023014"/>
    </source>
</evidence>
<dbReference type="STRING" id="42253.NITMOv2_4835"/>
<keyword evidence="5" id="KW-0479">Metal-binding</keyword>
<keyword evidence="7" id="KW-0411">Iron-sulfur</keyword>